<keyword evidence="2" id="KW-0597">Phosphoprotein</keyword>
<dbReference type="Pfam" id="PF21227">
    <property type="entry name" value="Myb_DNA-binding_7"/>
    <property type="match status" value="1"/>
</dbReference>
<feature type="compositionally biased region" description="Polar residues" evidence="6">
    <location>
        <begin position="545"/>
        <end position="555"/>
    </location>
</feature>
<dbReference type="FunFam" id="1.10.10.60:FF:000191">
    <property type="entry name" value="GON-4-like protein isoform X1"/>
    <property type="match status" value="1"/>
</dbReference>
<evidence type="ECO:0000256" key="4">
    <source>
        <dbReference type="ARBA" id="ARBA00023163"/>
    </source>
</evidence>
<feature type="compositionally biased region" description="Basic and acidic residues" evidence="6">
    <location>
        <begin position="518"/>
        <end position="528"/>
    </location>
</feature>
<feature type="region of interest" description="Disordered" evidence="6">
    <location>
        <begin position="461"/>
        <end position="670"/>
    </location>
</feature>
<evidence type="ECO:0000313" key="8">
    <source>
        <dbReference type="Proteomes" id="UP000694392"/>
    </source>
</evidence>
<dbReference type="PANTHER" id="PTHR16088:SF3">
    <property type="entry name" value="GON-4-LIKE PROTEIN"/>
    <property type="match status" value="1"/>
</dbReference>
<feature type="region of interest" description="Disordered" evidence="6">
    <location>
        <begin position="693"/>
        <end position="774"/>
    </location>
</feature>
<keyword evidence="4" id="KW-0804">Transcription</keyword>
<dbReference type="GO" id="GO:0006355">
    <property type="term" value="P:regulation of DNA-templated transcription"/>
    <property type="evidence" value="ECO:0007669"/>
    <property type="project" value="TreeGrafter"/>
</dbReference>
<feature type="compositionally biased region" description="Basic and acidic residues" evidence="6">
    <location>
        <begin position="731"/>
        <end position="759"/>
    </location>
</feature>
<keyword evidence="3" id="KW-0805">Transcription regulation</keyword>
<organism evidence="7 8">
    <name type="scientific">Sphenodon punctatus</name>
    <name type="common">Tuatara</name>
    <name type="synonym">Hatteria punctata</name>
    <dbReference type="NCBI Taxonomy" id="8508"/>
    <lineage>
        <taxon>Eukaryota</taxon>
        <taxon>Metazoa</taxon>
        <taxon>Chordata</taxon>
        <taxon>Craniata</taxon>
        <taxon>Vertebrata</taxon>
        <taxon>Euteleostomi</taxon>
        <taxon>Lepidosauria</taxon>
        <taxon>Sphenodontia</taxon>
        <taxon>Sphenodontidae</taxon>
        <taxon>Sphenodon</taxon>
    </lineage>
</organism>
<dbReference type="InterPro" id="IPR009057">
    <property type="entry name" value="Homeodomain-like_sf"/>
</dbReference>
<reference evidence="7" key="2">
    <citation type="submission" date="2025-09" db="UniProtKB">
        <authorList>
            <consortium name="Ensembl"/>
        </authorList>
    </citation>
    <scope>IDENTIFICATION</scope>
</reference>
<dbReference type="GO" id="GO:0003712">
    <property type="term" value="F:transcription coregulator activity"/>
    <property type="evidence" value="ECO:0007669"/>
    <property type="project" value="TreeGrafter"/>
</dbReference>
<feature type="compositionally biased region" description="Acidic residues" evidence="6">
    <location>
        <begin position="595"/>
        <end position="614"/>
    </location>
</feature>
<feature type="region of interest" description="Disordered" evidence="6">
    <location>
        <begin position="795"/>
        <end position="855"/>
    </location>
</feature>
<protein>
    <recommendedName>
        <fullName evidence="9">GON-4-like protein</fullName>
    </recommendedName>
</protein>
<dbReference type="CDD" id="cd12202">
    <property type="entry name" value="CASP8AP2"/>
    <property type="match status" value="1"/>
</dbReference>
<dbReference type="GO" id="GO:0005634">
    <property type="term" value="C:nucleus"/>
    <property type="evidence" value="ECO:0007669"/>
    <property type="project" value="TreeGrafter"/>
</dbReference>
<keyword evidence="8" id="KW-1185">Reference proteome</keyword>
<dbReference type="Proteomes" id="UP000694392">
    <property type="component" value="Unplaced"/>
</dbReference>
<keyword evidence="5" id="KW-0539">Nucleus</keyword>
<feature type="region of interest" description="Disordered" evidence="6">
    <location>
        <begin position="422"/>
        <end position="443"/>
    </location>
</feature>
<dbReference type="InterPro" id="IPR052435">
    <property type="entry name" value="YY1-Transcr_Regul"/>
</dbReference>
<accession>A0A8D0HA42</accession>
<sequence>MYPELLPVCSLKAKNPRDKIFFTKAEDNLLALGLKHFDGTEFPKPLISKYLLTTKTAHQLTVRIKNLNMNRAPDNIIKYYKKTKQLPVLFKCCEEIQPGEWKAPLERQEHRLPFWLKSSLPSLQAQLTQLAQDAGETSDSPNKESLLLRKKEASDPGCAEKYPLLLPKGLVLTLKPLANRFSRRAWRRQRSGIALKPLLIRPNPCVQPHPSTISLQKTAVKLSQSEAPPSKIVVQIPRLIQQPVTVTSVRGSTESFDFQSVLSTQHPTAAPQALAPLGFQPKMILPALATSKLKKPCVRRGYQKKRGPKVNPLIKAAPLIHPAPVIFTVPAAAVKVVSISNACNVLQPLNAAAVGGVTTLLVNPTSFPCPLSQPLVTNLVSPSSGLPAEDVERLNPGASGPPVGEKCLYPVVEPKAEPEELCSSCSMSPKEEHGTGPAAPNLPGQGSECCSWMVVETAGERAVEPVHKGPFPPVETVKMEPEEPEEANPDLQEMEGPTCSQVKEEQELDVDPTPESASEEREIKREEVQAGQALEGTAGAGGGSSESPKNASDSTPPEAESGSPLGKPEDTSSADVHSVGTPAGRDTGGEKNGQEEEEEEDFDDFTQDEEEEEMSSSSEESVLSVPELQFDGFEEVALPDVEEDDEPPKMHAVSKNKKRKEAGAPNHDKEMEWMEGLKDCLCVCHEGIADPKLKRSKRRSCSHCSSKACESKPYKTKDLPEVPGSLVLREPSPHPRVDRKDTAPCKEPADESLEDRKTDSMASAGSRLEGKPSFCREMSSEGACAPESSLHCKKAGPAASVNAAKESPGSSAGQGAVTSKLPPAKSSSCTGGGDSEAGQIQRCQGRGDSSLGLAKDISGFDSAAKTVCARAELCPGKSTHLQSDASASPAPPPKQLPREGKPGAKRIWGATVRKEGLNPMRKNSRLQVPSEMVGPGHEAKSQIETDTSDCLRMRQQAERLGSPTVPPARHLREEEQQQQQQKSTEVTMCAKNSKVSSTGEKVVLWTREADRVILTTCQERGAQPGTFRAISQQLGNKTAGEVSDRFKELMTLFHTSCDGSSEEEEDATSTSNTEQLSDHDVLLSEEEQEEQ</sequence>
<evidence type="ECO:0000256" key="1">
    <source>
        <dbReference type="ARBA" id="ARBA00022491"/>
    </source>
</evidence>
<evidence type="ECO:0000313" key="7">
    <source>
        <dbReference type="Ensembl" id="ENSSPUP00000020650.1"/>
    </source>
</evidence>
<feature type="compositionally biased region" description="Basic and acidic residues" evidence="6">
    <location>
        <begin position="709"/>
        <end position="720"/>
    </location>
</feature>
<dbReference type="GeneTree" id="ENSGT00940000164105"/>
<evidence type="ECO:0000256" key="2">
    <source>
        <dbReference type="ARBA" id="ARBA00022553"/>
    </source>
</evidence>
<dbReference type="PANTHER" id="PTHR16088">
    <property type="entry name" value="YY1 ASSOCIATED PROTEIN-RELATED"/>
    <property type="match status" value="1"/>
</dbReference>
<reference evidence="7" key="1">
    <citation type="submission" date="2025-08" db="UniProtKB">
        <authorList>
            <consortium name="Ensembl"/>
        </authorList>
    </citation>
    <scope>IDENTIFICATION</scope>
</reference>
<feature type="compositionally biased region" description="Polar residues" evidence="6">
    <location>
        <begin position="808"/>
        <end position="817"/>
    </location>
</feature>
<feature type="region of interest" description="Disordered" evidence="6">
    <location>
        <begin position="1055"/>
        <end position="1091"/>
    </location>
</feature>
<keyword evidence="1" id="KW-0678">Repressor</keyword>
<dbReference type="Ensembl" id="ENSSPUT00000022004.1">
    <property type="protein sequence ID" value="ENSSPUP00000020650.1"/>
    <property type="gene ID" value="ENSSPUG00000015864.1"/>
</dbReference>
<dbReference type="AlphaFoldDB" id="A0A8D0HA42"/>
<feature type="region of interest" description="Disordered" evidence="6">
    <location>
        <begin position="878"/>
        <end position="945"/>
    </location>
</feature>
<evidence type="ECO:0000256" key="5">
    <source>
        <dbReference type="ARBA" id="ARBA00023242"/>
    </source>
</evidence>
<evidence type="ECO:0008006" key="9">
    <source>
        <dbReference type="Google" id="ProtNLM"/>
    </source>
</evidence>
<dbReference type="Gene3D" id="1.10.10.60">
    <property type="entry name" value="Homeodomain-like"/>
    <property type="match status" value="1"/>
</dbReference>
<feature type="region of interest" description="Disordered" evidence="6">
    <location>
        <begin position="958"/>
        <end position="993"/>
    </location>
</feature>
<dbReference type="InterPro" id="IPR049257">
    <property type="entry name" value="Gon4l/CASP8AP2_myb-like"/>
</dbReference>
<name>A0A8D0HA42_SPHPU</name>
<evidence type="ECO:0000256" key="6">
    <source>
        <dbReference type="SAM" id="MobiDB-lite"/>
    </source>
</evidence>
<proteinExistence type="predicted"/>
<evidence type="ECO:0000256" key="3">
    <source>
        <dbReference type="ARBA" id="ARBA00023015"/>
    </source>
</evidence>
<dbReference type="SUPFAM" id="SSF46689">
    <property type="entry name" value="Homeodomain-like"/>
    <property type="match status" value="1"/>
</dbReference>